<accession>A0A9P8LD08</accession>
<name>A0A9P8LD08_9PEZI</name>
<gene>
    <name evidence="3" type="ORF">GP486_003464</name>
</gene>
<feature type="region of interest" description="Disordered" evidence="1">
    <location>
        <begin position="279"/>
        <end position="301"/>
    </location>
</feature>
<proteinExistence type="predicted"/>
<keyword evidence="4" id="KW-1185">Reference proteome</keyword>
<sequence>MQVGPRPAERLIRLAPRSIKDKVIPWHPAFSGIVDGSNVRPAVDQFLEVAIRQAVHFSSRILPRDVLQDPETSKSKSQGQGWKFKEVREVDGNDVLIYRRKVRPDLFRVPDTGTESGASDAPLPPVNSKAATEYWFARDSTHFNVAEDGTATYEEFFRGLKENHSENEKEFTPNIKWAKKLLEWEGAPNVGFRGRTWTDAHMSIYEVYHSLPTGINDRIFPFLLIHAKINTAEFIVISIPLTDTHLLSESNIPSRASGGRSAVIAKYVAVERVRVLPRAEKKGQEPAATSDDDDDAKSKVE</sequence>
<evidence type="ECO:0000259" key="2">
    <source>
        <dbReference type="Pfam" id="PF11274"/>
    </source>
</evidence>
<evidence type="ECO:0000313" key="4">
    <source>
        <dbReference type="Proteomes" id="UP000750711"/>
    </source>
</evidence>
<dbReference type="InterPro" id="IPR024500">
    <property type="entry name" value="DUF3074"/>
</dbReference>
<dbReference type="Proteomes" id="UP000750711">
    <property type="component" value="Unassembled WGS sequence"/>
</dbReference>
<organism evidence="3 4">
    <name type="scientific">Trichoglossum hirsutum</name>
    <dbReference type="NCBI Taxonomy" id="265104"/>
    <lineage>
        <taxon>Eukaryota</taxon>
        <taxon>Fungi</taxon>
        <taxon>Dikarya</taxon>
        <taxon>Ascomycota</taxon>
        <taxon>Pezizomycotina</taxon>
        <taxon>Geoglossomycetes</taxon>
        <taxon>Geoglossales</taxon>
        <taxon>Geoglossaceae</taxon>
        <taxon>Trichoglossum</taxon>
    </lineage>
</organism>
<dbReference type="Pfam" id="PF11274">
    <property type="entry name" value="DUF3074"/>
    <property type="match status" value="1"/>
</dbReference>
<feature type="domain" description="DUF3074" evidence="2">
    <location>
        <begin position="135"/>
        <end position="284"/>
    </location>
</feature>
<dbReference type="EMBL" id="JAGHQM010000468">
    <property type="protein sequence ID" value="KAH0560019.1"/>
    <property type="molecule type" value="Genomic_DNA"/>
</dbReference>
<evidence type="ECO:0000313" key="3">
    <source>
        <dbReference type="EMBL" id="KAH0560019.1"/>
    </source>
</evidence>
<protein>
    <recommendedName>
        <fullName evidence="2">DUF3074 domain-containing protein</fullName>
    </recommendedName>
</protein>
<comment type="caution">
    <text evidence="3">The sequence shown here is derived from an EMBL/GenBank/DDBJ whole genome shotgun (WGS) entry which is preliminary data.</text>
</comment>
<reference evidence="3" key="1">
    <citation type="submission" date="2021-03" db="EMBL/GenBank/DDBJ databases">
        <title>Comparative genomics and phylogenomic investigation of the class Geoglossomycetes provide insights into ecological specialization and systematics.</title>
        <authorList>
            <person name="Melie T."/>
            <person name="Pirro S."/>
            <person name="Miller A.N."/>
            <person name="Quandt A."/>
        </authorList>
    </citation>
    <scope>NUCLEOTIDE SEQUENCE</scope>
    <source>
        <strain evidence="3">CAQ_001_2017</strain>
    </source>
</reference>
<dbReference type="AlphaFoldDB" id="A0A9P8LD08"/>
<feature type="non-terminal residue" evidence="3">
    <location>
        <position position="301"/>
    </location>
</feature>
<evidence type="ECO:0000256" key="1">
    <source>
        <dbReference type="SAM" id="MobiDB-lite"/>
    </source>
</evidence>
<dbReference type="PANTHER" id="PTHR40370">
    <property type="entry name" value="EXPRESSED PROTEIN"/>
    <property type="match status" value="1"/>
</dbReference>
<dbReference type="PANTHER" id="PTHR40370:SF1">
    <property type="entry name" value="DUF3074 DOMAIN-CONTAINING PROTEIN"/>
    <property type="match status" value="1"/>
</dbReference>